<sequence>MASKEPTDDEISRVIDFAGLDPVEDRFMVVQALKDNDRNVETVVMQYYDNPTSFRQKFARLWDESLFSADRDGNDNHTGISFHIESMGQNEVIQGVTPPPDGYGPGAPSRPPSRSNDRSPLGRMVDWTAGGDMSGSLNTQSKEDEDMQRALRESAQEAGITVPQQESGVLESTQSASHFGPANRQEYDQNSWAMVPSASASALADPLPEMRKRIDGAPAFLVSGNGSAGEHTLGGLLTILHAIPLSRNILLQTGSPADSYGFNSEWWKGQEILPPQVLAKIQSGELQWNDRHGPLPNSDHEIHRLMAFLDATERGYGTVSVLSDLFPFPNVPPEKKLFEYLMQQNQELTMPLTQIATLSPVKDDEIGQEDARFGLLEIEHLRADYSNIKTLYESFDHIMWTDALSWGEIHESAKMAMFKDMGEVLTIKIGGDGPEDSIEIPEELFPEKYLISRKAEARRIQQGWCDTKKAMQLISQDEQELYEWRNDWDHQSFDKKEMLSRVIGQWTAYRDYLETRGRFRGMEQSGFNTDKYPDYRAAPCQMDEEGQHLHQGAEGVLRLAEHALADIDERLKALNRDLEQIRARQRFLGKLLTAPEKPGRPKPMTCKRYLLCGVATPKDVVYVRRHSEPNLIDLEGESQTRDQWWKLAYAPKSEHPVMAEQTEIEQVLREVWQETKNPLFVYATEDALQTSRIPLSPPLERFTRAENKAFRQELSRQSGDATDARRVSMMDAISPSKRKHRADSADSMDTNRASLGSDDRNGFDNPFEDREVVTVTELADLSEPSHATDAETGGARTTSLDGDEPRPPLPSRPPLHGDTTSDWVAQSGIAEGRRNLTAVEQCNTPTSLADEEDGQASRVPEMQERARPPSFIAAAQAKTFQSKQASGIDMDLPDYQE</sequence>
<feature type="region of interest" description="Disordered" evidence="2">
    <location>
        <begin position="92"/>
        <end position="183"/>
    </location>
</feature>
<feature type="region of interest" description="Disordered" evidence="2">
    <location>
        <begin position="731"/>
        <end position="822"/>
    </location>
</feature>
<reference evidence="3 4" key="1">
    <citation type="journal article" date="2014" name="Genome Biol. Evol.">
        <title>Comparative genomics and transcriptomics analyses reveal divergent lifestyle features of nematode endoparasitic fungus Hirsutella minnesotensis.</title>
        <authorList>
            <person name="Lai Y."/>
            <person name="Liu K."/>
            <person name="Zhang X."/>
            <person name="Zhang X."/>
            <person name="Li K."/>
            <person name="Wang N."/>
            <person name="Shu C."/>
            <person name="Wu Y."/>
            <person name="Wang C."/>
            <person name="Bushley K.E."/>
            <person name="Xiang M."/>
            <person name="Liu X."/>
        </authorList>
    </citation>
    <scope>NUCLEOTIDE SEQUENCE [LARGE SCALE GENOMIC DNA]</scope>
    <source>
        <strain evidence="3 4">3608</strain>
    </source>
</reference>
<organism evidence="3 4">
    <name type="scientific">Hirsutella minnesotensis 3608</name>
    <dbReference type="NCBI Taxonomy" id="1043627"/>
    <lineage>
        <taxon>Eukaryota</taxon>
        <taxon>Fungi</taxon>
        <taxon>Dikarya</taxon>
        <taxon>Ascomycota</taxon>
        <taxon>Pezizomycotina</taxon>
        <taxon>Sordariomycetes</taxon>
        <taxon>Hypocreomycetidae</taxon>
        <taxon>Hypocreales</taxon>
        <taxon>Ophiocordycipitaceae</taxon>
        <taxon>Hirsutella</taxon>
    </lineage>
</organism>
<evidence type="ECO:0000256" key="1">
    <source>
        <dbReference type="SAM" id="Coils"/>
    </source>
</evidence>
<evidence type="ECO:0000313" key="4">
    <source>
        <dbReference type="Proteomes" id="UP000054481"/>
    </source>
</evidence>
<dbReference type="InterPro" id="IPR055335">
    <property type="entry name" value="Ucp6/RUP1"/>
</dbReference>
<name>A0A0F7ZST1_9HYPO</name>
<dbReference type="PANTHER" id="PTHR39597">
    <property type="entry name" value="UBA DOMAIN-CONTAINING PROTEIN RUP1"/>
    <property type="match status" value="1"/>
</dbReference>
<evidence type="ECO:0000256" key="2">
    <source>
        <dbReference type="SAM" id="MobiDB-lite"/>
    </source>
</evidence>
<gene>
    <name evidence="3" type="ORF">HIM_08748</name>
</gene>
<dbReference type="GO" id="GO:0005634">
    <property type="term" value="C:nucleus"/>
    <property type="evidence" value="ECO:0007669"/>
    <property type="project" value="TreeGrafter"/>
</dbReference>
<dbReference type="PROSITE" id="PS50330">
    <property type="entry name" value="UIM"/>
    <property type="match status" value="1"/>
</dbReference>
<dbReference type="AlphaFoldDB" id="A0A0F7ZST1"/>
<protein>
    <recommendedName>
        <fullName evidence="5">Ubiquitin interaction domain-containing protein</fullName>
    </recommendedName>
</protein>
<dbReference type="OrthoDB" id="4489171at2759"/>
<dbReference type="PANTHER" id="PTHR39597:SF1">
    <property type="entry name" value="UBA DOMAIN-CONTAINING PROTEIN RUP1"/>
    <property type="match status" value="1"/>
</dbReference>
<proteinExistence type="predicted"/>
<dbReference type="GO" id="GO:0016579">
    <property type="term" value="P:protein deubiquitination"/>
    <property type="evidence" value="ECO:0007669"/>
    <property type="project" value="TreeGrafter"/>
</dbReference>
<feature type="compositionally biased region" description="Basic and acidic residues" evidence="2">
    <location>
        <begin position="757"/>
        <end position="772"/>
    </location>
</feature>
<dbReference type="EMBL" id="KQ030558">
    <property type="protein sequence ID" value="KJZ71903.1"/>
    <property type="molecule type" value="Genomic_DNA"/>
</dbReference>
<feature type="compositionally biased region" description="Polar residues" evidence="2">
    <location>
        <begin position="162"/>
        <end position="177"/>
    </location>
</feature>
<feature type="region of interest" description="Disordered" evidence="2">
    <location>
        <begin position="840"/>
        <end position="897"/>
    </location>
</feature>
<evidence type="ECO:0008006" key="5">
    <source>
        <dbReference type="Google" id="ProtNLM"/>
    </source>
</evidence>
<evidence type="ECO:0000313" key="3">
    <source>
        <dbReference type="EMBL" id="KJZ71903.1"/>
    </source>
</evidence>
<feature type="coiled-coil region" evidence="1">
    <location>
        <begin position="557"/>
        <end position="584"/>
    </location>
</feature>
<dbReference type="GO" id="GO:0005829">
    <property type="term" value="C:cytosol"/>
    <property type="evidence" value="ECO:0007669"/>
    <property type="project" value="TreeGrafter"/>
</dbReference>
<keyword evidence="4" id="KW-1185">Reference proteome</keyword>
<accession>A0A0F7ZST1</accession>
<dbReference type="InterPro" id="IPR003903">
    <property type="entry name" value="UIM_dom"/>
</dbReference>
<dbReference type="Proteomes" id="UP000054481">
    <property type="component" value="Unassembled WGS sequence"/>
</dbReference>
<keyword evidence="1" id="KW-0175">Coiled coil</keyword>